<gene>
    <name evidence="8" type="ORF">MNEG_7719</name>
</gene>
<accession>A0A0D2MAE3</accession>
<proteinExistence type="inferred from homology"/>
<keyword evidence="9" id="KW-1185">Reference proteome</keyword>
<organism evidence="8 9">
    <name type="scientific">Monoraphidium neglectum</name>
    <dbReference type="NCBI Taxonomy" id="145388"/>
    <lineage>
        <taxon>Eukaryota</taxon>
        <taxon>Viridiplantae</taxon>
        <taxon>Chlorophyta</taxon>
        <taxon>core chlorophytes</taxon>
        <taxon>Chlorophyceae</taxon>
        <taxon>CS clade</taxon>
        <taxon>Sphaeropleales</taxon>
        <taxon>Selenastraceae</taxon>
        <taxon>Monoraphidium</taxon>
    </lineage>
</organism>
<sequence>MTLAEVPAFALQGRLLQRVSVAWVIDAALIAHALRMALYATLLPVVGPWAILPIDLLHGITFAAAWGACTVHAGAIAPPALAASFQGIMQACWLGVGTGLGGLAGGAMMQASGGRGLFAEGAGVMLGGWAVAAAARRLTSGSGRAKGC</sequence>
<dbReference type="AlphaFoldDB" id="A0A0D2MAE3"/>
<comment type="subcellular location">
    <subcellularLocation>
        <location evidence="1">Membrane</location>
        <topology evidence="1">Multi-pass membrane protein</topology>
    </subcellularLocation>
</comment>
<evidence type="ECO:0000313" key="8">
    <source>
        <dbReference type="EMBL" id="KIZ00245.1"/>
    </source>
</evidence>
<dbReference type="EMBL" id="KK101613">
    <property type="protein sequence ID" value="KIZ00245.1"/>
    <property type="molecule type" value="Genomic_DNA"/>
</dbReference>
<keyword evidence="5 6" id="KW-0472">Membrane</keyword>
<evidence type="ECO:0000256" key="6">
    <source>
        <dbReference type="SAM" id="Phobius"/>
    </source>
</evidence>
<feature type="domain" description="Major facilitator superfamily associated" evidence="7">
    <location>
        <begin position="2"/>
        <end position="118"/>
    </location>
</feature>
<dbReference type="Gene3D" id="1.20.1250.20">
    <property type="entry name" value="MFS general substrate transporter like domains"/>
    <property type="match status" value="1"/>
</dbReference>
<dbReference type="GO" id="GO:0016020">
    <property type="term" value="C:membrane"/>
    <property type="evidence" value="ECO:0007669"/>
    <property type="project" value="UniProtKB-SubCell"/>
</dbReference>
<evidence type="ECO:0000256" key="4">
    <source>
        <dbReference type="ARBA" id="ARBA00022989"/>
    </source>
</evidence>
<dbReference type="InterPro" id="IPR051717">
    <property type="entry name" value="MFS_MFSD6"/>
</dbReference>
<evidence type="ECO:0000256" key="2">
    <source>
        <dbReference type="ARBA" id="ARBA00005241"/>
    </source>
</evidence>
<dbReference type="Proteomes" id="UP000054498">
    <property type="component" value="Unassembled WGS sequence"/>
</dbReference>
<dbReference type="KEGG" id="mng:MNEG_7719"/>
<feature type="transmembrane region" description="Helical" evidence="6">
    <location>
        <begin position="93"/>
        <end position="111"/>
    </location>
</feature>
<evidence type="ECO:0000256" key="3">
    <source>
        <dbReference type="ARBA" id="ARBA00022692"/>
    </source>
</evidence>
<evidence type="ECO:0000259" key="7">
    <source>
        <dbReference type="Pfam" id="PF12832"/>
    </source>
</evidence>
<reference evidence="8 9" key="1">
    <citation type="journal article" date="2013" name="BMC Genomics">
        <title>Reconstruction of the lipid metabolism for the microalga Monoraphidium neglectum from its genome sequence reveals characteristics suitable for biofuel production.</title>
        <authorList>
            <person name="Bogen C."/>
            <person name="Al-Dilaimi A."/>
            <person name="Albersmeier A."/>
            <person name="Wichmann J."/>
            <person name="Grundmann M."/>
            <person name="Rupp O."/>
            <person name="Lauersen K.J."/>
            <person name="Blifernez-Klassen O."/>
            <person name="Kalinowski J."/>
            <person name="Goesmann A."/>
            <person name="Mussgnug J.H."/>
            <person name="Kruse O."/>
        </authorList>
    </citation>
    <scope>NUCLEOTIDE SEQUENCE [LARGE SCALE GENOMIC DNA]</scope>
    <source>
        <strain evidence="8 9">SAG 48.87</strain>
    </source>
</reference>
<keyword evidence="3 6" id="KW-0812">Transmembrane</keyword>
<dbReference type="RefSeq" id="XP_013899264.1">
    <property type="nucleotide sequence ID" value="XM_014043810.1"/>
</dbReference>
<evidence type="ECO:0000256" key="1">
    <source>
        <dbReference type="ARBA" id="ARBA00004141"/>
    </source>
</evidence>
<dbReference type="InterPro" id="IPR036259">
    <property type="entry name" value="MFS_trans_sf"/>
</dbReference>
<feature type="transmembrane region" description="Helical" evidence="6">
    <location>
        <begin position="117"/>
        <end position="135"/>
    </location>
</feature>
<dbReference type="PANTHER" id="PTHR16172:SF41">
    <property type="entry name" value="MAJOR FACILITATOR SUPERFAMILY DOMAIN-CONTAINING PROTEIN 6-LIKE"/>
    <property type="match status" value="1"/>
</dbReference>
<protein>
    <recommendedName>
        <fullName evidence="7">Major facilitator superfamily associated domain-containing protein</fullName>
    </recommendedName>
</protein>
<feature type="transmembrane region" description="Helical" evidence="6">
    <location>
        <begin position="21"/>
        <end position="40"/>
    </location>
</feature>
<evidence type="ECO:0000313" key="9">
    <source>
        <dbReference type="Proteomes" id="UP000054498"/>
    </source>
</evidence>
<name>A0A0D2MAE3_9CHLO</name>
<dbReference type="InterPro" id="IPR024989">
    <property type="entry name" value="MFS_assoc_dom"/>
</dbReference>
<dbReference type="SUPFAM" id="SSF103473">
    <property type="entry name" value="MFS general substrate transporter"/>
    <property type="match status" value="1"/>
</dbReference>
<dbReference type="GeneID" id="25740595"/>
<feature type="transmembrane region" description="Helical" evidence="6">
    <location>
        <begin position="60"/>
        <end position="81"/>
    </location>
</feature>
<evidence type="ECO:0000256" key="5">
    <source>
        <dbReference type="ARBA" id="ARBA00023136"/>
    </source>
</evidence>
<keyword evidence="4 6" id="KW-1133">Transmembrane helix</keyword>
<comment type="similarity">
    <text evidence="2">Belongs to the major facilitator superfamily. MFSD6 family.</text>
</comment>
<dbReference type="OrthoDB" id="515887at2759"/>
<dbReference type="PANTHER" id="PTHR16172">
    <property type="entry name" value="MAJOR FACILITATOR SUPERFAMILY DOMAIN-CONTAINING PROTEIN 6-LIKE"/>
    <property type="match status" value="1"/>
</dbReference>
<dbReference type="Pfam" id="PF12832">
    <property type="entry name" value="MFS_1_like"/>
    <property type="match status" value="1"/>
</dbReference>